<name>A0A8E2WIV0_RHILI</name>
<dbReference type="Proteomes" id="UP000245631">
    <property type="component" value="Unassembled WGS sequence"/>
</dbReference>
<dbReference type="RefSeq" id="WP_109658977.1">
    <property type="nucleotide sequence ID" value="NZ_QGGH01000001.1"/>
</dbReference>
<comment type="caution">
    <text evidence="2">The sequence shown here is derived from an EMBL/GenBank/DDBJ whole genome shotgun (WGS) entry which is preliminary data.</text>
</comment>
<keyword evidence="1" id="KW-0732">Signal</keyword>
<evidence type="ECO:0000313" key="2">
    <source>
        <dbReference type="EMBL" id="PWJ93806.1"/>
    </source>
</evidence>
<feature type="signal peptide" evidence="1">
    <location>
        <begin position="1"/>
        <end position="21"/>
    </location>
</feature>
<dbReference type="SUPFAM" id="SSF56601">
    <property type="entry name" value="beta-lactamase/transpeptidase-like"/>
    <property type="match status" value="1"/>
</dbReference>
<protein>
    <submittedName>
        <fullName evidence="2">CubicO group peptidase (Beta-lactamase class C family)</fullName>
    </submittedName>
</protein>
<dbReference type="AlphaFoldDB" id="A0A8E2WIV0"/>
<dbReference type="EMBL" id="QGGH01000001">
    <property type="protein sequence ID" value="PWJ93806.1"/>
    <property type="molecule type" value="Genomic_DNA"/>
</dbReference>
<evidence type="ECO:0000313" key="3">
    <source>
        <dbReference type="Proteomes" id="UP000245631"/>
    </source>
</evidence>
<accession>A0A8E2WIV0</accession>
<reference evidence="2 3" key="1">
    <citation type="submission" date="2018-05" db="EMBL/GenBank/DDBJ databases">
        <title>Genomic Encyclopedia of Type Strains, Phase IV (KMG-IV): sequencing the most valuable type-strain genomes for metagenomic binning, comparative biology and taxonomic classification.</title>
        <authorList>
            <person name="Goeker M."/>
        </authorList>
    </citation>
    <scope>NUCLEOTIDE SEQUENCE [LARGE SCALE GENOMIC DNA]</scope>
    <source>
        <strain evidence="2 3">DSM 2626</strain>
    </source>
</reference>
<dbReference type="GeneID" id="61049832"/>
<dbReference type="InterPro" id="IPR012338">
    <property type="entry name" value="Beta-lactam/transpept-like"/>
</dbReference>
<feature type="chain" id="PRO_5034007616" evidence="1">
    <location>
        <begin position="22"/>
        <end position="585"/>
    </location>
</feature>
<sequence>MRARFAFVALGIVSLAITGTASDLKASPISVQDVKSSATLQLRSNDDFVSSKDASHATKPFSGHLAFAGASMVSTDKLAPVNGKDLHAFPAFEISFTTVGSTLVPSSQEILGDFKPTGAGTYWQILVQPGKVWSEPHDPPGWTRASFPFALMNPVEGGESHNGVALFMYKDADITPLHIQITTGTTPFQAGAVFKATATSVSTMKPISTEDVHAIEKAFSVREASRLPVTSWDNLPVGLTTAQSTEFGGRMREDWKVVTAVFADGTIYMKSCQTSDGPLPYCDRQRFGVWSATKSAVARMAMLEMAAKYGDQIFTMKIDDLIPEAKHFPAWKDVTLGSALNMATGVGNGAGKPEVNIGDEPYDDSYMAFYNDGDFASKLDKALARPRSYGWGVDRFVRYRDEDYFVLVAALDSLLKQKEGADKDIVSMLRREVYEKIGIYDLPVATTFGVKRQPLAFEGLYATVDDLVKIAELFQNNGAVSGDQVLSQQKTQEGLTNHHKWGLDTGRPTGLGQRYFSSFWIDDFSFDGCSGNFARFMGYGGQVVAMLPNKLLAVRLSSAPTDDESVSDFSGLVQASNAIKKVCSN</sequence>
<evidence type="ECO:0000256" key="1">
    <source>
        <dbReference type="SAM" id="SignalP"/>
    </source>
</evidence>
<proteinExistence type="predicted"/>
<organism evidence="2 3">
    <name type="scientific">Rhizobium loti</name>
    <name type="common">Mesorhizobium loti</name>
    <dbReference type="NCBI Taxonomy" id="381"/>
    <lineage>
        <taxon>Bacteria</taxon>
        <taxon>Pseudomonadati</taxon>
        <taxon>Pseudomonadota</taxon>
        <taxon>Alphaproteobacteria</taxon>
        <taxon>Hyphomicrobiales</taxon>
        <taxon>Phyllobacteriaceae</taxon>
        <taxon>Mesorhizobium</taxon>
    </lineage>
</organism>
<gene>
    <name evidence="2" type="ORF">C8D77_101486</name>
</gene>
<dbReference type="Gene3D" id="3.40.710.10">
    <property type="entry name" value="DD-peptidase/beta-lactamase superfamily"/>
    <property type="match status" value="1"/>
</dbReference>